<proteinExistence type="predicted"/>
<gene>
    <name evidence="1" type="ORF">L3Q82_001722</name>
</gene>
<evidence type="ECO:0000313" key="1">
    <source>
        <dbReference type="EMBL" id="KAI3362644.1"/>
    </source>
</evidence>
<protein>
    <submittedName>
        <fullName evidence="1">Uncharacterized protein</fullName>
    </submittedName>
</protein>
<sequence length="539" mass="59687">MSHREEASGKTQDTLEKLCLSAGLGTPRGPPGRAGGSVWDVIHTVGPVARGHVSPIETNDLTSCYQNSLRLMKEHGLSTVFSKLILDHHKMAKVHANSLPSMHCFQDHGQLGGFKLRGQHPGSSAIYSAGRDEVLPRQDPAATVPMHGFLTFTCLLMAALQCLQHGKAFPCISTGIYGFPNEPAAGIALNTVKNWIEENPDKMEFFIKALMDIKSNLKDTEPKYSGKSGTIPVVHIYQSQDRSATGPSGAARFAADYSQMGTMCLSEFVCQSGAVRETNPDWMARSEFAADAQTVLIAAQYQDDNSNEYHSRIEWGDKPGCAFQRLYVAWHAVQPQSAHVITRVIFCVFLETDFAIYKKKMSVIFQDNDMEVTEEQLKGDNTPPSTNSTTKEESEDSNRGKEETGDEEEGDNDAARNEDVEMASQNPDENYGNKEPNQEKSNDENENQDKDEDKGIEINKDEEDKGINNEEDKDEDKDKAEEQKSAAKTEDESTVEMEEEMKDRVESPEEPDSILTDSIQSKAGTANFPSVHTCEIEQL</sequence>
<organism evidence="1 2">
    <name type="scientific">Scortum barcoo</name>
    <name type="common">barcoo grunter</name>
    <dbReference type="NCBI Taxonomy" id="214431"/>
    <lineage>
        <taxon>Eukaryota</taxon>
        <taxon>Metazoa</taxon>
        <taxon>Chordata</taxon>
        <taxon>Craniata</taxon>
        <taxon>Vertebrata</taxon>
        <taxon>Euteleostomi</taxon>
        <taxon>Actinopterygii</taxon>
        <taxon>Neopterygii</taxon>
        <taxon>Teleostei</taxon>
        <taxon>Neoteleostei</taxon>
        <taxon>Acanthomorphata</taxon>
        <taxon>Eupercaria</taxon>
        <taxon>Centrarchiformes</taxon>
        <taxon>Terapontoidei</taxon>
        <taxon>Terapontidae</taxon>
        <taxon>Scortum</taxon>
    </lineage>
</organism>
<name>A0ACB8W4D7_9TELE</name>
<keyword evidence="2" id="KW-1185">Reference proteome</keyword>
<accession>A0ACB8W4D7</accession>
<reference evidence="1" key="1">
    <citation type="submission" date="2022-04" db="EMBL/GenBank/DDBJ databases">
        <title>Jade perch genome.</title>
        <authorList>
            <person name="Chao B."/>
        </authorList>
    </citation>
    <scope>NUCLEOTIDE SEQUENCE</scope>
    <source>
        <strain evidence="1">CB-2022</strain>
    </source>
</reference>
<dbReference type="Proteomes" id="UP000831701">
    <property type="component" value="Chromosome 14"/>
</dbReference>
<dbReference type="EMBL" id="CM041544">
    <property type="protein sequence ID" value="KAI3362644.1"/>
    <property type="molecule type" value="Genomic_DNA"/>
</dbReference>
<comment type="caution">
    <text evidence="1">The sequence shown here is derived from an EMBL/GenBank/DDBJ whole genome shotgun (WGS) entry which is preliminary data.</text>
</comment>
<evidence type="ECO:0000313" key="2">
    <source>
        <dbReference type="Proteomes" id="UP000831701"/>
    </source>
</evidence>